<dbReference type="Pfam" id="PF03170">
    <property type="entry name" value="BcsB"/>
    <property type="match status" value="1"/>
</dbReference>
<keyword evidence="2" id="KW-1003">Cell membrane</keyword>
<dbReference type="PANTHER" id="PTHR39083:SF1">
    <property type="entry name" value="CYCLIC DI-GMP-BINDING PROTEIN"/>
    <property type="match status" value="1"/>
</dbReference>
<dbReference type="OrthoDB" id="1390333at2"/>
<reference evidence="7 8" key="1">
    <citation type="journal article" date="2007" name="Nature">
        <title>Light stimulates growth of proteorhodopsin-containing marine Flavobacteria.</title>
        <authorList>
            <person name="Gomez-Consarnau L."/>
            <person name="Gonzalez J.M."/>
            <person name="Coll-Llado M."/>
            <person name="Gourdon P."/>
            <person name="Pascher T."/>
            <person name="Neutze R."/>
            <person name="Pedros-Alio C."/>
            <person name="Pinhassi J."/>
        </authorList>
    </citation>
    <scope>NUCLEOTIDE SEQUENCE [LARGE SCALE GENOMIC DNA]</scope>
    <source>
        <strain evidence="7 8">MED217</strain>
    </source>
</reference>
<dbReference type="GO" id="GO:0006011">
    <property type="term" value="P:UDP-alpha-D-glucose metabolic process"/>
    <property type="evidence" value="ECO:0007669"/>
    <property type="project" value="InterPro"/>
</dbReference>
<evidence type="ECO:0000256" key="5">
    <source>
        <dbReference type="ARBA" id="ARBA00023136"/>
    </source>
</evidence>
<evidence type="ECO:0000256" key="3">
    <source>
        <dbReference type="ARBA" id="ARBA00022692"/>
    </source>
</evidence>
<organism evidence="7 8">
    <name type="scientific">Leeuwenhoekiella blandensis (strain CECT 7118 / CCUG 51940 / KCTC 22103 / MED217)</name>
    <name type="common">Flavobacterium sp. (strain MED217)</name>
    <dbReference type="NCBI Taxonomy" id="398720"/>
    <lineage>
        <taxon>Bacteria</taxon>
        <taxon>Pseudomonadati</taxon>
        <taxon>Bacteroidota</taxon>
        <taxon>Flavobacteriia</taxon>
        <taxon>Flavobacteriales</taxon>
        <taxon>Flavobacteriaceae</taxon>
        <taxon>Leeuwenhoekiella</taxon>
    </lineage>
</organism>
<evidence type="ECO:0000313" key="7">
    <source>
        <dbReference type="EMBL" id="EAQ49821.1"/>
    </source>
</evidence>
<keyword evidence="3 6" id="KW-0812">Transmembrane</keyword>
<evidence type="ECO:0000313" key="8">
    <source>
        <dbReference type="Proteomes" id="UP000001601"/>
    </source>
</evidence>
<keyword evidence="5 6" id="KW-0472">Membrane</keyword>
<comment type="subcellular location">
    <subcellularLocation>
        <location evidence="1">Cell membrane</location>
        <topology evidence="1">Single-pass membrane protein</topology>
    </subcellularLocation>
</comment>
<evidence type="ECO:0000256" key="4">
    <source>
        <dbReference type="ARBA" id="ARBA00022989"/>
    </source>
</evidence>
<dbReference type="InterPro" id="IPR018513">
    <property type="entry name" value="Cell_synthase_bac"/>
</dbReference>
<keyword evidence="4 6" id="KW-1133">Transmembrane helix</keyword>
<protein>
    <submittedName>
        <fullName evidence="7">Uncharacterized protein</fullName>
    </submittedName>
</protein>
<dbReference type="AlphaFoldDB" id="A3XKU9"/>
<dbReference type="EMBL" id="AANC01000003">
    <property type="protein sequence ID" value="EAQ49821.1"/>
    <property type="molecule type" value="Genomic_DNA"/>
</dbReference>
<keyword evidence="8" id="KW-1185">Reference proteome</keyword>
<evidence type="ECO:0000256" key="2">
    <source>
        <dbReference type="ARBA" id="ARBA00022475"/>
    </source>
</evidence>
<dbReference type="RefSeq" id="WP_009778732.1">
    <property type="nucleotide sequence ID" value="NZ_CH672395.1"/>
</dbReference>
<dbReference type="eggNOG" id="ENOG5030PTX">
    <property type="taxonomic scope" value="Bacteria"/>
</dbReference>
<feature type="transmembrane region" description="Helical" evidence="6">
    <location>
        <begin position="646"/>
        <end position="666"/>
    </location>
</feature>
<gene>
    <name evidence="7" type="ORF">MED217_01685</name>
</gene>
<proteinExistence type="predicted"/>
<dbReference type="Proteomes" id="UP000001601">
    <property type="component" value="Unassembled WGS sequence"/>
</dbReference>
<dbReference type="STRING" id="398720.MED217_01685"/>
<dbReference type="GO" id="GO:0005886">
    <property type="term" value="C:plasma membrane"/>
    <property type="evidence" value="ECO:0007669"/>
    <property type="project" value="UniProtKB-SubCell"/>
</dbReference>
<dbReference type="PANTHER" id="PTHR39083">
    <property type="entry name" value="CYCLIC DI-GMP-BINDING PROTEIN"/>
    <property type="match status" value="1"/>
</dbReference>
<name>A3XKU9_LEEBM</name>
<comment type="caution">
    <text evidence="7">The sequence shown here is derived from an EMBL/GenBank/DDBJ whole genome shotgun (WGS) entry which is preliminary data.</text>
</comment>
<sequence length="680" mass="76698">MHYKELVGLAVFGLLNIFSISAQKTYEFTDFGYPEETIAWGTHTKVSYFIPVNRALLLEQNSIQLDFKTSQAIEASKSFVTLIVADTPLATKSPLEEDHSLSFTAPFDADDIVSGYLKIEVLNNFSITGDVCELYNEGAVWVRRLASSSITLDYDKSYKKPKTIAQFIPKVDQLLIPENPSYDVINYAAYIQFFFEREFGKPLKIDSIPAVYSAQHSNSITLSEFEKLPATLQTATTKEPQSDGLIELHTLDSLENASADATPSPVQTLVVTGTSTSSFNKAAQSLLDLDILQSAYTSRYSVKEGIDMTYTGLSIDQEVNLKQLGVQQEVTEGIGKLTKEFNLSRAVFGPSLTELEFNLSFKHRPINEQEQAYVNIYLDNVLKFSEALDHTGAFEESLVFEKLNLDKNTSVKVEYYYVPAGGLCIENPVSFYAQLDLENSNFKAISYQEDEDLDLFNFPENFLTEAPAIYLDIPFNRDQITALSTLIGFMNPNPKSSRHVFPKIFPVDSLKTKTLHYNPIIISSKSQSITEFAATSKPYFELNAAYYEFEKDDYSRYFDLAYADAIGTNQLFKIGDARAMFMYVPNGDAAILDLLITTIDKDDSYKRGNLVLASADEAYVFDLKNTDGIVNKDDIQSKFDIFWSNYRVFIIFGLFILMIVILIYIFQKSQESKKNIVDEN</sequence>
<dbReference type="HOGENOM" id="CLU_404291_0_0_10"/>
<accession>A3XKU9</accession>
<evidence type="ECO:0000256" key="1">
    <source>
        <dbReference type="ARBA" id="ARBA00004162"/>
    </source>
</evidence>
<evidence type="ECO:0000256" key="6">
    <source>
        <dbReference type="SAM" id="Phobius"/>
    </source>
</evidence>